<name>A0A9P9BVT4_9PEZI</name>
<protein>
    <submittedName>
        <fullName evidence="1">Uncharacterized protein</fullName>
    </submittedName>
</protein>
<evidence type="ECO:0000313" key="2">
    <source>
        <dbReference type="Proteomes" id="UP000756346"/>
    </source>
</evidence>
<dbReference type="RefSeq" id="XP_046017955.1">
    <property type="nucleotide sequence ID" value="XM_046152150.1"/>
</dbReference>
<accession>A0A9P9BVT4</accession>
<dbReference type="EMBL" id="JAGTJQ010000001">
    <property type="protein sequence ID" value="KAH7039900.1"/>
    <property type="molecule type" value="Genomic_DNA"/>
</dbReference>
<comment type="caution">
    <text evidence="1">The sequence shown here is derived from an EMBL/GenBank/DDBJ whole genome shotgun (WGS) entry which is preliminary data.</text>
</comment>
<reference evidence="1" key="1">
    <citation type="journal article" date="2021" name="Nat. Commun.">
        <title>Genetic determinants of endophytism in the Arabidopsis root mycobiome.</title>
        <authorList>
            <person name="Mesny F."/>
            <person name="Miyauchi S."/>
            <person name="Thiergart T."/>
            <person name="Pickel B."/>
            <person name="Atanasova L."/>
            <person name="Karlsson M."/>
            <person name="Huettel B."/>
            <person name="Barry K.W."/>
            <person name="Haridas S."/>
            <person name="Chen C."/>
            <person name="Bauer D."/>
            <person name="Andreopoulos W."/>
            <person name="Pangilinan J."/>
            <person name="LaButti K."/>
            <person name="Riley R."/>
            <person name="Lipzen A."/>
            <person name="Clum A."/>
            <person name="Drula E."/>
            <person name="Henrissat B."/>
            <person name="Kohler A."/>
            <person name="Grigoriev I.V."/>
            <person name="Martin F.M."/>
            <person name="Hacquard S."/>
        </authorList>
    </citation>
    <scope>NUCLEOTIDE SEQUENCE</scope>
    <source>
        <strain evidence="1">MPI-CAGE-CH-0230</strain>
    </source>
</reference>
<dbReference type="GeneID" id="70181696"/>
<dbReference type="AlphaFoldDB" id="A0A9P9BVT4"/>
<evidence type="ECO:0000313" key="1">
    <source>
        <dbReference type="EMBL" id="KAH7039900.1"/>
    </source>
</evidence>
<organism evidence="1 2">
    <name type="scientific">Microdochium trichocladiopsis</name>
    <dbReference type="NCBI Taxonomy" id="1682393"/>
    <lineage>
        <taxon>Eukaryota</taxon>
        <taxon>Fungi</taxon>
        <taxon>Dikarya</taxon>
        <taxon>Ascomycota</taxon>
        <taxon>Pezizomycotina</taxon>
        <taxon>Sordariomycetes</taxon>
        <taxon>Xylariomycetidae</taxon>
        <taxon>Xylariales</taxon>
        <taxon>Microdochiaceae</taxon>
        <taxon>Microdochium</taxon>
    </lineage>
</organism>
<proteinExistence type="predicted"/>
<dbReference type="Proteomes" id="UP000756346">
    <property type="component" value="Unassembled WGS sequence"/>
</dbReference>
<sequence>MASSVALRCPYHGLSTSFPRTTGLAIHRQWHRHQHIPPRGCACTATNVHRNHGVLVKGHDLRHRCSPEKRN</sequence>
<gene>
    <name evidence="1" type="ORF">B0I36DRAFT_309573</name>
</gene>
<keyword evidence="2" id="KW-1185">Reference proteome</keyword>